<comment type="similarity">
    <text evidence="3">Belongs to the alpha-ketoglutarate dehydrogenase component 4 family.</text>
</comment>
<evidence type="ECO:0000256" key="4">
    <source>
        <dbReference type="SAM" id="MobiDB-lite"/>
    </source>
</evidence>
<feature type="region of interest" description="Disordered" evidence="4">
    <location>
        <begin position="67"/>
        <end position="93"/>
    </location>
</feature>
<reference evidence="6" key="1">
    <citation type="journal article" date="2013" name="Genome Announc.">
        <title>Draft genome sequence of the basidiomycetous yeast-like fungus Pseudozyma hubeiensis SY62, which produces an abundant amount of the biosurfactant mannosylerythritol lipids.</title>
        <authorList>
            <person name="Konishi M."/>
            <person name="Hatada Y."/>
            <person name="Horiuchi J."/>
        </authorList>
    </citation>
    <scope>NUCLEOTIDE SEQUENCE [LARGE SCALE GENOMIC DNA]</scope>
    <source>
        <strain evidence="6">SY62</strain>
    </source>
</reference>
<dbReference type="GO" id="GO:0006103">
    <property type="term" value="P:2-oxoglutarate metabolic process"/>
    <property type="evidence" value="ECO:0007669"/>
    <property type="project" value="InterPro"/>
</dbReference>
<dbReference type="HOGENOM" id="CLU_129439_0_0_1"/>
<dbReference type="Proteomes" id="UP000014071">
    <property type="component" value="Unassembled WGS sequence"/>
</dbReference>
<dbReference type="InterPro" id="IPR020373">
    <property type="entry name" value="Kgd4/YMR-31"/>
</dbReference>
<evidence type="ECO:0000313" key="5">
    <source>
        <dbReference type="EMBL" id="GAC95041.1"/>
    </source>
</evidence>
<protein>
    <submittedName>
        <fullName evidence="5">Uncharacterized protein</fullName>
    </submittedName>
</protein>
<dbReference type="PANTHER" id="PTHR31601:SF2">
    <property type="entry name" value="ALPHA-KETOGLUTARATE DEHYDROGENASE COMPONENT 4"/>
    <property type="match status" value="1"/>
</dbReference>
<evidence type="ECO:0000256" key="3">
    <source>
        <dbReference type="ARBA" id="ARBA00043970"/>
    </source>
</evidence>
<dbReference type="EMBL" id="DF238790">
    <property type="protein sequence ID" value="GAC95041.1"/>
    <property type="molecule type" value="Genomic_DNA"/>
</dbReference>
<evidence type="ECO:0000313" key="6">
    <source>
        <dbReference type="Proteomes" id="UP000014071"/>
    </source>
</evidence>
<keyword evidence="6" id="KW-1185">Reference proteome</keyword>
<comment type="subcellular location">
    <subcellularLocation>
        <location evidence="1">Mitochondrion</location>
    </subcellularLocation>
</comment>
<organism evidence="5 6">
    <name type="scientific">Pseudozyma hubeiensis (strain SY62)</name>
    <name type="common">Yeast</name>
    <dbReference type="NCBI Taxonomy" id="1305764"/>
    <lineage>
        <taxon>Eukaryota</taxon>
        <taxon>Fungi</taxon>
        <taxon>Dikarya</taxon>
        <taxon>Basidiomycota</taxon>
        <taxon>Ustilaginomycotina</taxon>
        <taxon>Ustilaginomycetes</taxon>
        <taxon>Ustilaginales</taxon>
        <taxon>Ustilaginaceae</taxon>
        <taxon>Pseudozyma</taxon>
    </lineage>
</organism>
<feature type="region of interest" description="Disordered" evidence="4">
    <location>
        <begin position="109"/>
        <end position="140"/>
    </location>
</feature>
<dbReference type="GeneID" id="24107907"/>
<dbReference type="RefSeq" id="XP_012188628.1">
    <property type="nucleotide sequence ID" value="XM_012333238.1"/>
</dbReference>
<dbReference type="GO" id="GO:0005739">
    <property type="term" value="C:mitochondrion"/>
    <property type="evidence" value="ECO:0007669"/>
    <property type="project" value="UniProtKB-SubCell"/>
</dbReference>
<dbReference type="GO" id="GO:0004591">
    <property type="term" value="F:oxoglutarate dehydrogenase (succinyl-transferring) activity"/>
    <property type="evidence" value="ECO:0007669"/>
    <property type="project" value="TreeGrafter"/>
</dbReference>
<evidence type="ECO:0000256" key="2">
    <source>
        <dbReference type="ARBA" id="ARBA00023128"/>
    </source>
</evidence>
<feature type="compositionally biased region" description="Low complexity" evidence="4">
    <location>
        <begin position="116"/>
        <end position="129"/>
    </location>
</feature>
<evidence type="ECO:0000256" key="1">
    <source>
        <dbReference type="ARBA" id="ARBA00004173"/>
    </source>
</evidence>
<keyword evidence="2" id="KW-0496">Mitochondrion</keyword>
<dbReference type="OrthoDB" id="2116030at2759"/>
<dbReference type="AlphaFoldDB" id="R9P1D7"/>
<dbReference type="PANTHER" id="PTHR31601">
    <property type="entry name" value="28S RIBOSOMAL PROTEIN S36, MITOCHONDRIAL"/>
    <property type="match status" value="1"/>
</dbReference>
<name>R9P1D7_PSEHS</name>
<accession>R9P1D7</accession>
<gene>
    <name evidence="5" type="ORF">PHSY_002616</name>
</gene>
<proteinExistence type="inferred from homology"/>
<dbReference type="Pfam" id="PF10937">
    <property type="entry name" value="Kgd4-YMR31"/>
    <property type="match status" value="1"/>
</dbReference>
<feature type="compositionally biased region" description="Basic and acidic residues" evidence="4">
    <location>
        <begin position="72"/>
        <end position="83"/>
    </location>
</feature>
<sequence length="178" mass="19937">MTFLFRKQPRRTALHTSGTNRAYTRNPVCYVLNVVQQPTPSPSFLARFRFRTAKMLRTLVRRAHVHKPGFRFPDRKAPKETHKPHPHPAAPSSIVSSFDHFQKVFASGPHFHPEKLSSPQSSSSSSESGSGSGLLGNVDMNDREVAEDIHLLPERFWRTPALTFSDAEMEAVMTGGAN</sequence>
<dbReference type="eggNOG" id="ENOG502SCFG">
    <property type="taxonomic scope" value="Eukaryota"/>
</dbReference>